<accession>A0A519BQ62</accession>
<reference evidence="6 7" key="1">
    <citation type="journal article" date="2019" name="ISME J.">
        <title>Insights into ecological role of a new deltaproteobacterial order Candidatus Acidulodesulfobacterales by metagenomics and metatranscriptomics.</title>
        <authorList>
            <person name="Tan S."/>
            <person name="Liu J."/>
            <person name="Fang Y."/>
            <person name="Hedlund B.P."/>
            <person name="Lian Z.H."/>
            <person name="Huang L.Y."/>
            <person name="Li J.T."/>
            <person name="Huang L.N."/>
            <person name="Li W.J."/>
            <person name="Jiang H.C."/>
            <person name="Dong H.L."/>
            <person name="Shu W.S."/>
        </authorList>
    </citation>
    <scope>NUCLEOTIDE SEQUENCE [LARGE SCALE GENOMIC DNA]</scope>
    <source>
        <strain evidence="6">AP1</strain>
    </source>
</reference>
<proteinExistence type="predicted"/>
<sequence length="145" mass="16104">MKKIILVALAVFLVIFASYFFNKIAYAKGKLSKKIIAKEKIQAALKIGKSMFYSPKLGSNGLSCAKCHVYSVGTYMPKVGKTVRSLAGVAATFPRFDTKTHQVITMGERINMCIVHVLKGKPLKGQKLNYLTLYVTYLSNGYKIK</sequence>
<dbReference type="GO" id="GO:0020037">
    <property type="term" value="F:heme binding"/>
    <property type="evidence" value="ECO:0007669"/>
    <property type="project" value="InterPro"/>
</dbReference>
<keyword evidence="1 4" id="KW-0349">Heme</keyword>
<evidence type="ECO:0000259" key="5">
    <source>
        <dbReference type="PROSITE" id="PS51007"/>
    </source>
</evidence>
<keyword evidence="3 4" id="KW-0408">Iron</keyword>
<protein>
    <recommendedName>
        <fullName evidence="5">Cytochrome c domain-containing protein</fullName>
    </recommendedName>
</protein>
<evidence type="ECO:0000256" key="1">
    <source>
        <dbReference type="ARBA" id="ARBA00022617"/>
    </source>
</evidence>
<dbReference type="Pfam" id="PF21342">
    <property type="entry name" value="SoxA-TsdA_cyt-c"/>
    <property type="match status" value="1"/>
</dbReference>
<dbReference type="AlphaFoldDB" id="A0A519BQ62"/>
<keyword evidence="2 4" id="KW-0479">Metal-binding</keyword>
<dbReference type="EMBL" id="SGBB01000001">
    <property type="protein sequence ID" value="RZD19416.1"/>
    <property type="molecule type" value="Genomic_DNA"/>
</dbReference>
<name>A0A519BQ62_9DELT</name>
<evidence type="ECO:0000313" key="6">
    <source>
        <dbReference type="EMBL" id="RZD19416.1"/>
    </source>
</evidence>
<evidence type="ECO:0000313" key="7">
    <source>
        <dbReference type="Proteomes" id="UP000319296"/>
    </source>
</evidence>
<comment type="caution">
    <text evidence="6">The sequence shown here is derived from an EMBL/GenBank/DDBJ whole genome shotgun (WGS) entry which is preliminary data.</text>
</comment>
<dbReference type="InterPro" id="IPR009056">
    <property type="entry name" value="Cyt_c-like_dom"/>
</dbReference>
<dbReference type="GO" id="GO:0009055">
    <property type="term" value="F:electron transfer activity"/>
    <property type="evidence" value="ECO:0007669"/>
    <property type="project" value="InterPro"/>
</dbReference>
<dbReference type="GO" id="GO:0046872">
    <property type="term" value="F:metal ion binding"/>
    <property type="evidence" value="ECO:0007669"/>
    <property type="project" value="UniProtKB-KW"/>
</dbReference>
<evidence type="ECO:0000256" key="3">
    <source>
        <dbReference type="ARBA" id="ARBA00023004"/>
    </source>
</evidence>
<dbReference type="Gene3D" id="1.10.760.10">
    <property type="entry name" value="Cytochrome c-like domain"/>
    <property type="match status" value="1"/>
</dbReference>
<organism evidence="6 7">
    <name type="scientific">Candidatus Acididesulfobacter diazotrophicus</name>
    <dbReference type="NCBI Taxonomy" id="2597226"/>
    <lineage>
        <taxon>Bacteria</taxon>
        <taxon>Deltaproteobacteria</taxon>
        <taxon>Candidatus Acidulodesulfobacterales</taxon>
        <taxon>Candidatus Acididesulfobacter</taxon>
    </lineage>
</organism>
<evidence type="ECO:0000256" key="4">
    <source>
        <dbReference type="PROSITE-ProRule" id="PRU00433"/>
    </source>
</evidence>
<evidence type="ECO:0000256" key="2">
    <source>
        <dbReference type="ARBA" id="ARBA00022723"/>
    </source>
</evidence>
<dbReference type="PROSITE" id="PS51007">
    <property type="entry name" value="CYTC"/>
    <property type="match status" value="1"/>
</dbReference>
<feature type="domain" description="Cytochrome c" evidence="5">
    <location>
        <begin position="43"/>
        <end position="139"/>
    </location>
</feature>
<dbReference type="Proteomes" id="UP000319296">
    <property type="component" value="Unassembled WGS sequence"/>
</dbReference>
<dbReference type="InterPro" id="IPR036909">
    <property type="entry name" value="Cyt_c-like_dom_sf"/>
</dbReference>
<dbReference type="SUPFAM" id="SSF46626">
    <property type="entry name" value="Cytochrome c"/>
    <property type="match status" value="1"/>
</dbReference>
<gene>
    <name evidence="6" type="ORF">EVG15_00610</name>
</gene>